<keyword evidence="4" id="KW-1185">Reference proteome</keyword>
<evidence type="ECO:0000256" key="1">
    <source>
        <dbReference type="SAM" id="MobiDB-lite"/>
    </source>
</evidence>
<accession>A0A9K3P751</accession>
<reference evidence="2" key="2">
    <citation type="submission" date="2021-04" db="EMBL/GenBank/DDBJ databases">
        <authorList>
            <person name="Podell S."/>
        </authorList>
    </citation>
    <scope>NUCLEOTIDE SEQUENCE</scope>
    <source>
        <strain evidence="2">Hildebrandi</strain>
    </source>
</reference>
<gene>
    <name evidence="3" type="ORF">IV203_012691</name>
    <name evidence="2" type="ORF">IV203_014279</name>
</gene>
<feature type="region of interest" description="Disordered" evidence="1">
    <location>
        <begin position="208"/>
        <end position="229"/>
    </location>
</feature>
<comment type="caution">
    <text evidence="2">The sequence shown here is derived from an EMBL/GenBank/DDBJ whole genome shotgun (WGS) entry which is preliminary data.</text>
</comment>
<sequence length="296" mass="32812">MNRLTVFLPTQLCSFGAKWTFQIGSLHGTCYLVDCGSSITVIANPILISFGAKWTFQIGSLHAWDQMKQSPISFSGNVYEGRASCIEVGSLPQLLQEFHCLSFLRVSSPTCSCLSFVSSTQKRREIFGRVFQLNPETTKASRLSDQPINEASRLSAQPRNDGRFLVAFFNSTPKRRRPLVCQINPLTSSTQKGREIFGRVFQLNPETTKASRLSDQPINELNPERTGDFWSRFSTPPRNDEDLSFVSSTQERAIASDGNGNLATDTGILIVSKSKELIVNLEISHVIPSGPVTDLT</sequence>
<evidence type="ECO:0000313" key="2">
    <source>
        <dbReference type="EMBL" id="KAG7336868.1"/>
    </source>
</evidence>
<dbReference type="EMBL" id="JAGRRH010000104">
    <property type="protein sequence ID" value="KAG7336868.1"/>
    <property type="molecule type" value="Genomic_DNA"/>
</dbReference>
<dbReference type="EMBL" id="JAGRRH010000019">
    <property type="protein sequence ID" value="KAG7350094.1"/>
    <property type="molecule type" value="Genomic_DNA"/>
</dbReference>
<organism evidence="2 4">
    <name type="scientific">Nitzschia inconspicua</name>
    <dbReference type="NCBI Taxonomy" id="303405"/>
    <lineage>
        <taxon>Eukaryota</taxon>
        <taxon>Sar</taxon>
        <taxon>Stramenopiles</taxon>
        <taxon>Ochrophyta</taxon>
        <taxon>Bacillariophyta</taxon>
        <taxon>Bacillariophyceae</taxon>
        <taxon>Bacillariophycidae</taxon>
        <taxon>Bacillariales</taxon>
        <taxon>Bacillariaceae</taxon>
        <taxon>Nitzschia</taxon>
    </lineage>
</organism>
<evidence type="ECO:0000313" key="4">
    <source>
        <dbReference type="Proteomes" id="UP000693970"/>
    </source>
</evidence>
<evidence type="ECO:0000313" key="3">
    <source>
        <dbReference type="EMBL" id="KAG7350094.1"/>
    </source>
</evidence>
<dbReference type="Proteomes" id="UP000693970">
    <property type="component" value="Unassembled WGS sequence"/>
</dbReference>
<reference evidence="2" key="1">
    <citation type="journal article" date="2021" name="Sci. Rep.">
        <title>Diploid genomic architecture of Nitzschia inconspicua, an elite biomass production diatom.</title>
        <authorList>
            <person name="Oliver A."/>
            <person name="Podell S."/>
            <person name="Pinowska A."/>
            <person name="Traller J.C."/>
            <person name="Smith S.R."/>
            <person name="McClure R."/>
            <person name="Beliaev A."/>
            <person name="Bohutskyi P."/>
            <person name="Hill E.A."/>
            <person name="Rabines A."/>
            <person name="Zheng H."/>
            <person name="Allen L.Z."/>
            <person name="Kuo A."/>
            <person name="Grigoriev I.V."/>
            <person name="Allen A.E."/>
            <person name="Hazlebeck D."/>
            <person name="Allen E.E."/>
        </authorList>
    </citation>
    <scope>NUCLEOTIDE SEQUENCE</scope>
    <source>
        <strain evidence="2">Hildebrandi</strain>
    </source>
</reference>
<protein>
    <submittedName>
        <fullName evidence="2">Uncharacterized protein</fullName>
    </submittedName>
</protein>
<proteinExistence type="predicted"/>
<dbReference type="AlphaFoldDB" id="A0A9K3P751"/>
<name>A0A9K3P751_9STRA</name>
<feature type="compositionally biased region" description="Polar residues" evidence="1">
    <location>
        <begin position="208"/>
        <end position="219"/>
    </location>
</feature>